<keyword evidence="3 6" id="KW-0812">Transmembrane</keyword>
<keyword evidence="4 6" id="KW-1133">Transmembrane helix</keyword>
<dbReference type="GO" id="GO:0005886">
    <property type="term" value="C:plasma membrane"/>
    <property type="evidence" value="ECO:0007669"/>
    <property type="project" value="UniProtKB-SubCell"/>
</dbReference>
<protein>
    <recommendedName>
        <fullName evidence="7">ABC3 transporter permease C-terminal domain-containing protein</fullName>
    </recommendedName>
</protein>
<dbReference type="Proteomes" id="UP000033393">
    <property type="component" value="Unassembled WGS sequence"/>
</dbReference>
<feature type="domain" description="ABC3 transporter permease C-terminal" evidence="7">
    <location>
        <begin position="187"/>
        <end position="299"/>
    </location>
</feature>
<dbReference type="InterPro" id="IPR003838">
    <property type="entry name" value="ABC3_permease_C"/>
</dbReference>
<gene>
    <name evidence="8" type="ORF">UK23_31975</name>
</gene>
<sequence>MRIALAVLRRDRRSQVATVLVALGVMIAVSLVLWLVAAPNGLQARADRTAWRDIMGQANKGTISVAMNKDSFNGELIERFDVARNGQGDIAVAEGIAKFPEAGEVLLSPALSDLVRSTPAEKLGNRFPGKQIGELGPEALKYPGELVALIGHDKIENGFQADGLAGGTGSYRDDYHGMLYLLTRVGLVVLIVPCLVLVASAARLTAAKRERRLAALRLAGAGPRQVVIMTAVETAVGAVVGSVLGVLMAQPFSHLTAKIPWEGGIWYPGDFVPSVPVVVAVAVLAPVLVIAAAIMGLRRVVQKPLAAEEKRKVRSWRLLMIAGALGVFFLGIMYAQEASGDSQFTVVLLGLGAVAFALVLAGPVVTAWVGRFFVARWHKPSTLLAGRRLSGDPVAAFRGSAGVVIAVFTGSMALTMLPGLESQVPYRDSTWNENAIVAEDVTHDVTPLRLQTSAPIVTMLDGTVSTGKDADHGSYVLVGKCADVARVLNGLSCKPGPAVYAHSKLEGDQFKSGSASKGTTTAKLPAEYETRPFGGSGRISGVIDPELLPGVEGHVTMVGVPTTPENRDAVHTALIGTLPGVRLVDGEQRELYGDTLMEDLERATIIGLSIAAVLGGIGAAVSAAGSVIDRRRTFGALIAAGTPIRVLGHALRREVVLPVFAVTIAACGAGIVVGLGLLTLARGLVGHGEMPLTPWVLAPVGVGMVVALVAALACGPVLRGISPRDYAAE</sequence>
<feature type="transmembrane region" description="Helical" evidence="6">
    <location>
        <begin position="605"/>
        <end position="628"/>
    </location>
</feature>
<dbReference type="RefSeq" id="WP_045315429.1">
    <property type="nucleotide sequence ID" value="NZ_JYJG01000276.1"/>
</dbReference>
<evidence type="ECO:0000259" key="7">
    <source>
        <dbReference type="Pfam" id="PF02687"/>
    </source>
</evidence>
<evidence type="ECO:0000313" key="8">
    <source>
        <dbReference type="EMBL" id="KJK43776.1"/>
    </source>
</evidence>
<dbReference type="OrthoDB" id="4871813at2"/>
<keyword evidence="2" id="KW-1003">Cell membrane</keyword>
<evidence type="ECO:0000256" key="6">
    <source>
        <dbReference type="SAM" id="Phobius"/>
    </source>
</evidence>
<feature type="transmembrane region" description="Helical" evidence="6">
    <location>
        <begin position="347"/>
        <end position="374"/>
    </location>
</feature>
<dbReference type="STRING" id="68170.GCA_000974445_03968"/>
<proteinExistence type="predicted"/>
<dbReference type="AlphaFoldDB" id="A0A0F0GMH3"/>
<evidence type="ECO:0000256" key="4">
    <source>
        <dbReference type="ARBA" id="ARBA00022989"/>
    </source>
</evidence>
<feature type="transmembrane region" description="Helical" evidence="6">
    <location>
        <begin position="16"/>
        <end position="37"/>
    </location>
</feature>
<feature type="transmembrane region" description="Helical" evidence="6">
    <location>
        <begin position="181"/>
        <end position="205"/>
    </location>
</feature>
<evidence type="ECO:0000256" key="1">
    <source>
        <dbReference type="ARBA" id="ARBA00004651"/>
    </source>
</evidence>
<comment type="subcellular location">
    <subcellularLocation>
        <location evidence="1">Cell membrane</location>
        <topology evidence="1">Multi-pass membrane protein</topology>
    </subcellularLocation>
</comment>
<evidence type="ECO:0000256" key="5">
    <source>
        <dbReference type="ARBA" id="ARBA00023136"/>
    </source>
</evidence>
<dbReference type="EMBL" id="JYJG01000276">
    <property type="protein sequence ID" value="KJK43776.1"/>
    <property type="molecule type" value="Genomic_DNA"/>
</dbReference>
<feature type="transmembrane region" description="Helical" evidence="6">
    <location>
        <begin position="226"/>
        <end position="251"/>
    </location>
</feature>
<keyword evidence="5 6" id="KW-0472">Membrane</keyword>
<accession>A0A0F0GMH3</accession>
<feature type="transmembrane region" description="Helical" evidence="6">
    <location>
        <begin position="318"/>
        <end position="335"/>
    </location>
</feature>
<feature type="transmembrane region" description="Helical" evidence="6">
    <location>
        <begin position="395"/>
        <end position="417"/>
    </location>
</feature>
<feature type="transmembrane region" description="Helical" evidence="6">
    <location>
        <begin position="655"/>
        <end position="680"/>
    </location>
</feature>
<evidence type="ECO:0000256" key="2">
    <source>
        <dbReference type="ARBA" id="ARBA00022475"/>
    </source>
</evidence>
<feature type="transmembrane region" description="Helical" evidence="6">
    <location>
        <begin position="271"/>
        <end position="297"/>
    </location>
</feature>
<dbReference type="Pfam" id="PF02687">
    <property type="entry name" value="FtsX"/>
    <property type="match status" value="1"/>
</dbReference>
<name>A0A0F0GMH3_LENAE</name>
<comment type="caution">
    <text evidence="8">The sequence shown here is derived from an EMBL/GenBank/DDBJ whole genome shotgun (WGS) entry which is preliminary data.</text>
</comment>
<organism evidence="8 9">
    <name type="scientific">Lentzea aerocolonigenes</name>
    <name type="common">Lechevalieria aerocolonigenes</name>
    <name type="synonym">Saccharothrix aerocolonigenes</name>
    <dbReference type="NCBI Taxonomy" id="68170"/>
    <lineage>
        <taxon>Bacteria</taxon>
        <taxon>Bacillati</taxon>
        <taxon>Actinomycetota</taxon>
        <taxon>Actinomycetes</taxon>
        <taxon>Pseudonocardiales</taxon>
        <taxon>Pseudonocardiaceae</taxon>
        <taxon>Lentzea</taxon>
    </lineage>
</organism>
<dbReference type="PATRIC" id="fig|68170.10.peg.8252"/>
<keyword evidence="9" id="KW-1185">Reference proteome</keyword>
<reference evidence="8 9" key="1">
    <citation type="submission" date="2015-02" db="EMBL/GenBank/DDBJ databases">
        <authorList>
            <person name="Ju K.-S."/>
            <person name="Doroghazi J.R."/>
            <person name="Metcalf W."/>
        </authorList>
    </citation>
    <scope>NUCLEOTIDE SEQUENCE [LARGE SCALE GENOMIC DNA]</scope>
    <source>
        <strain evidence="8 9">NRRL B-16140</strain>
    </source>
</reference>
<evidence type="ECO:0000256" key="3">
    <source>
        <dbReference type="ARBA" id="ARBA00022692"/>
    </source>
</evidence>
<evidence type="ECO:0000313" key="9">
    <source>
        <dbReference type="Proteomes" id="UP000033393"/>
    </source>
</evidence>
<feature type="transmembrane region" description="Helical" evidence="6">
    <location>
        <begin position="692"/>
        <end position="714"/>
    </location>
</feature>